<protein>
    <submittedName>
        <fullName evidence="1">(rape) hypothetical protein</fullName>
    </submittedName>
</protein>
<evidence type="ECO:0000313" key="1">
    <source>
        <dbReference type="EMBL" id="CAF2112078.1"/>
    </source>
</evidence>
<name>A0A816USX5_BRANA</name>
<proteinExistence type="predicted"/>
<organism evidence="1">
    <name type="scientific">Brassica napus</name>
    <name type="common">Rape</name>
    <dbReference type="NCBI Taxonomy" id="3708"/>
    <lineage>
        <taxon>Eukaryota</taxon>
        <taxon>Viridiplantae</taxon>
        <taxon>Streptophyta</taxon>
        <taxon>Embryophyta</taxon>
        <taxon>Tracheophyta</taxon>
        <taxon>Spermatophyta</taxon>
        <taxon>Magnoliopsida</taxon>
        <taxon>eudicotyledons</taxon>
        <taxon>Gunneridae</taxon>
        <taxon>Pentapetalae</taxon>
        <taxon>rosids</taxon>
        <taxon>malvids</taxon>
        <taxon>Brassicales</taxon>
        <taxon>Brassicaceae</taxon>
        <taxon>Brassiceae</taxon>
        <taxon>Brassica</taxon>
    </lineage>
</organism>
<dbReference type="AlphaFoldDB" id="A0A816USX5"/>
<sequence length="59" mass="6444">MACAPVILAILVSGSQVKHLYGYLHPFNTSITRIVVVVFVYRLAVEFTSGCSCLTLLDI</sequence>
<dbReference type="Proteomes" id="UP001295469">
    <property type="component" value="Chromosome C08"/>
</dbReference>
<dbReference type="EMBL" id="HG994372">
    <property type="protein sequence ID" value="CAF2112078.1"/>
    <property type="molecule type" value="Genomic_DNA"/>
</dbReference>
<accession>A0A816USX5</accession>
<reference evidence="1" key="1">
    <citation type="submission" date="2021-01" db="EMBL/GenBank/DDBJ databases">
        <authorList>
            <consortium name="Genoscope - CEA"/>
            <person name="William W."/>
        </authorList>
    </citation>
    <scope>NUCLEOTIDE SEQUENCE</scope>
</reference>
<gene>
    <name evidence="1" type="ORF">DARMORV10_C08P31180.1</name>
</gene>